<dbReference type="Gene3D" id="3.40.1190.20">
    <property type="match status" value="1"/>
</dbReference>
<dbReference type="PANTHER" id="PTHR10584:SF166">
    <property type="entry name" value="RIBOKINASE"/>
    <property type="match status" value="1"/>
</dbReference>
<dbReference type="eggNOG" id="COG0524">
    <property type="taxonomic scope" value="Bacteria"/>
</dbReference>
<dbReference type="Proteomes" id="UP000017819">
    <property type="component" value="Unassembled WGS sequence"/>
</dbReference>
<dbReference type="RefSeq" id="WP_023432596.1">
    <property type="nucleotide sequence ID" value="NZ_AWXZ01000035.1"/>
</dbReference>
<dbReference type="Pfam" id="PF00294">
    <property type="entry name" value="PfkB"/>
    <property type="match status" value="1"/>
</dbReference>
<dbReference type="InterPro" id="IPR029056">
    <property type="entry name" value="Ribokinase-like"/>
</dbReference>
<dbReference type="PANTHER" id="PTHR10584">
    <property type="entry name" value="SUGAR KINASE"/>
    <property type="match status" value="1"/>
</dbReference>
<protein>
    <submittedName>
        <fullName evidence="4">Ribokinase</fullName>
        <ecNumber evidence="4">2.7.1.15</ecNumber>
    </submittedName>
</protein>
<dbReference type="AlphaFoldDB" id="V4TCI2"/>
<accession>V4TCI2</accession>
<dbReference type="STRING" id="631454.N177_2467"/>
<dbReference type="GO" id="GO:0005829">
    <property type="term" value="C:cytosol"/>
    <property type="evidence" value="ECO:0007669"/>
    <property type="project" value="TreeGrafter"/>
</dbReference>
<dbReference type="SUPFAM" id="SSF53613">
    <property type="entry name" value="Ribokinase-like"/>
    <property type="match status" value="1"/>
</dbReference>
<keyword evidence="5" id="KW-1185">Reference proteome</keyword>
<evidence type="ECO:0000313" key="4">
    <source>
        <dbReference type="EMBL" id="ESR24018.1"/>
    </source>
</evidence>
<keyword evidence="2 4" id="KW-0418">Kinase</keyword>
<proteinExistence type="predicted"/>
<dbReference type="GO" id="GO:0004747">
    <property type="term" value="F:ribokinase activity"/>
    <property type="evidence" value="ECO:0007669"/>
    <property type="project" value="UniProtKB-EC"/>
</dbReference>
<dbReference type="OrthoDB" id="9792663at2"/>
<reference evidence="4 5" key="1">
    <citation type="journal article" date="2014" name="Genome Announc.">
        <title>Draft Genome Sequence of Lutibaculum baratangense Strain AMV1T, Isolated from a Mud Volcano in Andamans, India.</title>
        <authorList>
            <person name="Singh A."/>
            <person name="Sreenivas A."/>
            <person name="Sathyanarayana Reddy G."/>
            <person name="Pinnaka A.K."/>
            <person name="Shivaji S."/>
        </authorList>
    </citation>
    <scope>NUCLEOTIDE SEQUENCE [LARGE SCALE GENOMIC DNA]</scope>
    <source>
        <strain evidence="4 5">AMV1</strain>
    </source>
</reference>
<dbReference type="InterPro" id="IPR011611">
    <property type="entry name" value="PfkB_dom"/>
</dbReference>
<keyword evidence="1 4" id="KW-0808">Transferase</keyword>
<sequence length="359" mass="37461">MRAATVGSATVDIITVVANHDIERVTMSNAFASFLLLEQGRKIEAESIQIHPGGGAVNAGVCLRRLGYEVAPVVKIGRDPNANVIREVLAAHGIDGRNVVVTDKAATGITVMIASHDRNATAFTFRGANTLIEDEDVAAKKFEGLDLVHVSGLSNRSADQFPAVVERAKAGGAFVSANPGIRQLTSRRESFLASLAGIDLLNLNRVEAESLVPALANGGKKPRSPQADWPALARRGLVTPGFDMGLAEYCDALHERGVRNVAVTDGTEGAYLSVEGRLYHMPTVPVVPAGTAGAGDAFVATLGARLAAGADAEDAIADAAVNAASVVERTDTLSGLMEAGALERRRAGLPPDLHARRLA</sequence>
<evidence type="ECO:0000256" key="2">
    <source>
        <dbReference type="ARBA" id="ARBA00022777"/>
    </source>
</evidence>
<organism evidence="4 5">
    <name type="scientific">Lutibaculum baratangense AMV1</name>
    <dbReference type="NCBI Taxonomy" id="631454"/>
    <lineage>
        <taxon>Bacteria</taxon>
        <taxon>Pseudomonadati</taxon>
        <taxon>Pseudomonadota</taxon>
        <taxon>Alphaproteobacteria</taxon>
        <taxon>Hyphomicrobiales</taxon>
        <taxon>Tepidamorphaceae</taxon>
        <taxon>Lutibaculum</taxon>
    </lineage>
</organism>
<dbReference type="EMBL" id="AWXZ01000035">
    <property type="protein sequence ID" value="ESR24018.1"/>
    <property type="molecule type" value="Genomic_DNA"/>
</dbReference>
<evidence type="ECO:0000259" key="3">
    <source>
        <dbReference type="Pfam" id="PF00294"/>
    </source>
</evidence>
<comment type="caution">
    <text evidence="4">The sequence shown here is derived from an EMBL/GenBank/DDBJ whole genome shotgun (WGS) entry which is preliminary data.</text>
</comment>
<evidence type="ECO:0000256" key="1">
    <source>
        <dbReference type="ARBA" id="ARBA00022679"/>
    </source>
</evidence>
<evidence type="ECO:0000313" key="5">
    <source>
        <dbReference type="Proteomes" id="UP000017819"/>
    </source>
</evidence>
<name>V4TCI2_9HYPH</name>
<gene>
    <name evidence="4" type="ORF">N177_2467</name>
</gene>
<feature type="domain" description="Carbohydrate kinase PfkB" evidence="3">
    <location>
        <begin position="39"/>
        <end position="334"/>
    </location>
</feature>
<dbReference type="EC" id="2.7.1.15" evidence="4"/>